<evidence type="ECO:0000259" key="4">
    <source>
        <dbReference type="Pfam" id="PF08545"/>
    </source>
</evidence>
<dbReference type="Gene3D" id="3.40.47.10">
    <property type="match status" value="1"/>
</dbReference>
<organism evidence="5 6">
    <name type="scientific">Capnocytophaga periodontitidis</name>
    <dbReference type="NCBI Taxonomy" id="2795027"/>
    <lineage>
        <taxon>Bacteria</taxon>
        <taxon>Pseudomonadati</taxon>
        <taxon>Bacteroidota</taxon>
        <taxon>Flavobacteriia</taxon>
        <taxon>Flavobacteriales</taxon>
        <taxon>Flavobacteriaceae</taxon>
        <taxon>Capnocytophaga</taxon>
    </lineage>
</organism>
<dbReference type="RefSeq" id="WP_198467265.1">
    <property type="nucleotide sequence ID" value="NZ_JAEFDC010000012.1"/>
</dbReference>
<feature type="domain" description="Beta-ketoacyl-[acyl-carrier-protein] synthase III C-terminal" evidence="3">
    <location>
        <begin position="245"/>
        <end position="331"/>
    </location>
</feature>
<proteinExistence type="predicted"/>
<dbReference type="Proteomes" id="UP000641139">
    <property type="component" value="Unassembled WGS sequence"/>
</dbReference>
<protein>
    <submittedName>
        <fullName evidence="5">Ketoacyl-ACP synthase III</fullName>
    </submittedName>
</protein>
<accession>A0ABS0SPL7</accession>
<dbReference type="InterPro" id="IPR016039">
    <property type="entry name" value="Thiolase-like"/>
</dbReference>
<evidence type="ECO:0000256" key="2">
    <source>
        <dbReference type="ARBA" id="ARBA00023315"/>
    </source>
</evidence>
<keyword evidence="2" id="KW-0012">Acyltransferase</keyword>
<feature type="domain" description="Beta-ketoacyl-[acyl-carrier-protein] synthase III N-terminal" evidence="4">
    <location>
        <begin position="109"/>
        <end position="186"/>
    </location>
</feature>
<dbReference type="PANTHER" id="PTHR34069">
    <property type="entry name" value="3-OXOACYL-[ACYL-CARRIER-PROTEIN] SYNTHASE 3"/>
    <property type="match status" value="1"/>
</dbReference>
<keyword evidence="6" id="KW-1185">Reference proteome</keyword>
<dbReference type="EMBL" id="JAEFDC010000012">
    <property type="protein sequence ID" value="MBI1647721.1"/>
    <property type="molecule type" value="Genomic_DNA"/>
</dbReference>
<evidence type="ECO:0000259" key="3">
    <source>
        <dbReference type="Pfam" id="PF08541"/>
    </source>
</evidence>
<dbReference type="Pfam" id="PF08541">
    <property type="entry name" value="ACP_syn_III_C"/>
    <property type="match status" value="1"/>
</dbReference>
<dbReference type="CDD" id="cd00830">
    <property type="entry name" value="KAS_III"/>
    <property type="match status" value="1"/>
</dbReference>
<keyword evidence="1" id="KW-0808">Transferase</keyword>
<evidence type="ECO:0000313" key="6">
    <source>
        <dbReference type="Proteomes" id="UP000641139"/>
    </source>
</evidence>
<dbReference type="PANTHER" id="PTHR34069:SF2">
    <property type="entry name" value="BETA-KETOACYL-[ACYL-CARRIER-PROTEIN] SYNTHASE III"/>
    <property type="match status" value="1"/>
</dbReference>
<dbReference type="InterPro" id="IPR013747">
    <property type="entry name" value="ACP_syn_III_C"/>
</dbReference>
<evidence type="ECO:0000256" key="1">
    <source>
        <dbReference type="ARBA" id="ARBA00022679"/>
    </source>
</evidence>
<reference evidence="5 6" key="1">
    <citation type="journal article" date="2021" name="Int. J. Syst. Evol. Microbiol.">
        <title>Capnocytophaga periodontitidis sp. nov., isolated from subgingival plaque of periodontitis patient.</title>
        <authorList>
            <person name="Zhang Y."/>
            <person name="Qiao D."/>
            <person name="Shi W."/>
            <person name="Wu D."/>
            <person name="Cai M."/>
        </authorList>
    </citation>
    <scope>NUCLEOTIDE SEQUENCE [LARGE SCALE GENOMIC DNA]</scope>
    <source>
        <strain evidence="5 6">051621</strain>
    </source>
</reference>
<dbReference type="InterPro" id="IPR013751">
    <property type="entry name" value="ACP_syn_III_N"/>
</dbReference>
<evidence type="ECO:0000313" key="5">
    <source>
        <dbReference type="EMBL" id="MBI1647721.1"/>
    </source>
</evidence>
<dbReference type="Pfam" id="PF08545">
    <property type="entry name" value="ACP_syn_III"/>
    <property type="match status" value="1"/>
</dbReference>
<dbReference type="NCBIfam" id="NF006829">
    <property type="entry name" value="PRK09352.1"/>
    <property type="match status" value="1"/>
</dbReference>
<sequence>MKAYIKALTYALPKKALTNEQLVEEFPEWSVDKIANKVGIHTRHIADENETAADLAVRAAEKLFATETNINRNEIDFILFCTQSPDYFLPTSACLIQDKLGLPTTCGALDFNLGCSGYIYGLSLAKGLIMGGIAKNVLFLTGETYTKHLHPKDKGNRTIFGDAGSATLISTEGFAEIGNFSLGTDGKGAENLIVKTGAFKHKSPLNDLNFDEKANPTSSDYLFMNGSEIFNFTIDVVPSLVNYTLDKNELTKEDVDGYVFHQANAFMLNFLRKKLKIEEEKFHYYMSEVGNTVSSTIPIVLYEKLKENKLKGNLLLAGFGVGYSWGGCILKTN</sequence>
<dbReference type="SUPFAM" id="SSF53901">
    <property type="entry name" value="Thiolase-like"/>
    <property type="match status" value="1"/>
</dbReference>
<gene>
    <name evidence="5" type="ORF">I7X30_11740</name>
</gene>
<comment type="caution">
    <text evidence="5">The sequence shown here is derived from an EMBL/GenBank/DDBJ whole genome shotgun (WGS) entry which is preliminary data.</text>
</comment>
<name>A0ABS0SPL7_9FLAO</name>